<dbReference type="OrthoDB" id="9446342at2759"/>
<dbReference type="InterPro" id="IPR018203">
    <property type="entry name" value="GDP_dissociation_inhibitor"/>
</dbReference>
<dbReference type="PANTHER" id="PTHR11787:SF4">
    <property type="entry name" value="CHM, RAB ESCORT PROTEIN 1"/>
    <property type="match status" value="1"/>
</dbReference>
<feature type="region of interest" description="Disordered" evidence="3">
    <location>
        <begin position="352"/>
        <end position="380"/>
    </location>
</feature>
<dbReference type="InterPro" id="IPR017230">
    <property type="entry name" value="Mrs6"/>
</dbReference>
<proteinExistence type="inferred from homology"/>
<dbReference type="FunFam" id="1.10.405.10:FF:000003">
    <property type="entry name" value="Rab proteins geranylgeranyltransferase component A"/>
    <property type="match status" value="1"/>
</dbReference>
<dbReference type="Gene3D" id="1.10.405.10">
    <property type="entry name" value="Guanine Nucleotide Dissociation Inhibitor, domain 1"/>
    <property type="match status" value="1"/>
</dbReference>
<keyword evidence="5" id="KW-1185">Reference proteome</keyword>
<gene>
    <name evidence="4" type="ORF">CI109_100977</name>
</gene>
<evidence type="ECO:0000313" key="4">
    <source>
        <dbReference type="EMBL" id="WWD16550.1"/>
    </source>
</evidence>
<dbReference type="KEGG" id="ksn:43586745"/>
<accession>A0A5M6C8G2</accession>
<sequence>MELESDNYDVIVLGTGLAESIAAASLAKAGKTVLHLDPNDYYGGEQASLTLDELVEWSTNQSSISASSSSSSSASTGSVSYSRLTTTELTPSLNNDRRRYALSLFPSLLPSRGSLIDTLIASDVSKYVSFRLLDSVSVWDLENDEARRVPGSKEEVFKDKSVGLLDKRRLMKFLMFAGGEFEDDDLLKGKETQPLLDFLQESFAIPPSLATSITFAIAHCSSPQDETLPALIRTRRYLRSIGRYGPSPFLVGQYGGAGEVAQGFCRACAVFGGTYILGSSAKPESIETSDTGVTVKIPSHPRPVTASHLISSPNHLPPSISINSASSSSSSSGESKVTANCVAVLSSLPKALRRRKPVQPEDEVEKSEEGEEDSKDEENDDTAVILFPPEGEGSLVRAFVMGEGTGSCPPGQFILYLSTSATADTSPANILQPYLQRLSPEPLFEAYYLSHRSSAASSNSEPNPTSPVIVLRPYGDAELLTEGLDWEAKEGERAYYAIMGEGTEEGRGFFEKGESEEEEMGIGADDL</sequence>
<protein>
    <recommendedName>
        <fullName evidence="2">Rab proteins geranylgeranyltransferase</fullName>
    </recommendedName>
</protein>
<dbReference type="AlphaFoldDB" id="A0A5M6C8G2"/>
<evidence type="ECO:0000256" key="1">
    <source>
        <dbReference type="ARBA" id="ARBA00005593"/>
    </source>
</evidence>
<organism evidence="4 5">
    <name type="scientific">Kwoniella shandongensis</name>
    <dbReference type="NCBI Taxonomy" id="1734106"/>
    <lineage>
        <taxon>Eukaryota</taxon>
        <taxon>Fungi</taxon>
        <taxon>Dikarya</taxon>
        <taxon>Basidiomycota</taxon>
        <taxon>Agaricomycotina</taxon>
        <taxon>Tremellomycetes</taxon>
        <taxon>Tremellales</taxon>
        <taxon>Cryptococcaceae</taxon>
        <taxon>Kwoniella</taxon>
    </lineage>
</organism>
<reference evidence="4" key="2">
    <citation type="submission" date="2024-01" db="EMBL/GenBank/DDBJ databases">
        <title>Comparative genomics of Cryptococcus and Kwoniella reveals pathogenesis evolution and contrasting modes of karyotype evolution via chromosome fusion or intercentromeric recombination.</title>
        <authorList>
            <person name="Coelho M.A."/>
            <person name="David-Palma M."/>
            <person name="Shea T."/>
            <person name="Bowers K."/>
            <person name="McGinley-Smith S."/>
            <person name="Mohammad A.W."/>
            <person name="Gnirke A."/>
            <person name="Yurkov A.M."/>
            <person name="Nowrousian M."/>
            <person name="Sun S."/>
            <person name="Cuomo C.A."/>
            <person name="Heitman J."/>
        </authorList>
    </citation>
    <scope>NUCLEOTIDE SEQUENCE</scope>
    <source>
        <strain evidence="4">CBS 12478</strain>
    </source>
</reference>
<dbReference type="PRINTS" id="PR00891">
    <property type="entry name" value="RABGDIREP"/>
</dbReference>
<dbReference type="GO" id="GO:0005829">
    <property type="term" value="C:cytosol"/>
    <property type="evidence" value="ECO:0007669"/>
    <property type="project" value="TreeGrafter"/>
</dbReference>
<dbReference type="GO" id="GO:0005968">
    <property type="term" value="C:Rab-protein geranylgeranyltransferase complex"/>
    <property type="evidence" value="ECO:0007669"/>
    <property type="project" value="TreeGrafter"/>
</dbReference>
<dbReference type="PANTHER" id="PTHR11787">
    <property type="entry name" value="RAB GDP-DISSOCIATION INHIBITOR"/>
    <property type="match status" value="1"/>
</dbReference>
<dbReference type="GO" id="GO:0016192">
    <property type="term" value="P:vesicle-mediated transport"/>
    <property type="evidence" value="ECO:0007669"/>
    <property type="project" value="TreeGrafter"/>
</dbReference>
<feature type="compositionally biased region" description="Low complexity" evidence="3">
    <location>
        <begin position="319"/>
        <end position="334"/>
    </location>
</feature>
<dbReference type="RefSeq" id="XP_031862970.1">
    <property type="nucleotide sequence ID" value="XM_032002631.1"/>
</dbReference>
<dbReference type="GO" id="GO:0005092">
    <property type="term" value="F:GDP-dissociation inhibitor activity"/>
    <property type="evidence" value="ECO:0007669"/>
    <property type="project" value="UniProtKB-UniRule"/>
</dbReference>
<feature type="region of interest" description="Disordered" evidence="3">
    <location>
        <begin position="284"/>
        <end position="334"/>
    </location>
</feature>
<feature type="compositionally biased region" description="Acidic residues" evidence="3">
    <location>
        <begin position="360"/>
        <end position="380"/>
    </location>
</feature>
<feature type="compositionally biased region" description="Acidic residues" evidence="3">
    <location>
        <begin position="514"/>
        <end position="527"/>
    </location>
</feature>
<dbReference type="GO" id="GO:0005634">
    <property type="term" value="C:nucleus"/>
    <property type="evidence" value="ECO:0007669"/>
    <property type="project" value="TreeGrafter"/>
</dbReference>
<feature type="region of interest" description="Disordered" evidence="3">
    <location>
        <begin position="506"/>
        <end position="527"/>
    </location>
</feature>
<evidence type="ECO:0000256" key="2">
    <source>
        <dbReference type="PIRNR" id="PIRNR037514"/>
    </source>
</evidence>
<dbReference type="Proteomes" id="UP000322225">
    <property type="component" value="Chromosome 2"/>
</dbReference>
<dbReference type="GeneID" id="43586745"/>
<dbReference type="Gene3D" id="3.50.50.60">
    <property type="entry name" value="FAD/NAD(P)-binding domain"/>
    <property type="match status" value="1"/>
</dbReference>
<dbReference type="InterPro" id="IPR036188">
    <property type="entry name" value="FAD/NAD-bd_sf"/>
</dbReference>
<dbReference type="PIRSF" id="PIRSF037514">
    <property type="entry name" value="Rab_ger_ger_transf_A_fun"/>
    <property type="match status" value="1"/>
</dbReference>
<evidence type="ECO:0000313" key="5">
    <source>
        <dbReference type="Proteomes" id="UP000322225"/>
    </source>
</evidence>
<name>A0A5M6C8G2_9TREE</name>
<evidence type="ECO:0000256" key="3">
    <source>
        <dbReference type="SAM" id="MobiDB-lite"/>
    </source>
</evidence>
<dbReference type="SUPFAM" id="SSF54373">
    <property type="entry name" value="FAD-linked reductases, C-terminal domain"/>
    <property type="match status" value="1"/>
</dbReference>
<dbReference type="Gene3D" id="3.30.519.10">
    <property type="entry name" value="Guanine Nucleotide Dissociation Inhibitor, domain 2"/>
    <property type="match status" value="1"/>
</dbReference>
<dbReference type="GO" id="GO:0007264">
    <property type="term" value="P:small GTPase-mediated signal transduction"/>
    <property type="evidence" value="ECO:0007669"/>
    <property type="project" value="UniProtKB-UniRule"/>
</dbReference>
<dbReference type="EMBL" id="CP144052">
    <property type="protein sequence ID" value="WWD16550.1"/>
    <property type="molecule type" value="Genomic_DNA"/>
</dbReference>
<dbReference type="Pfam" id="PF00996">
    <property type="entry name" value="GDI"/>
    <property type="match status" value="2"/>
</dbReference>
<comment type="similarity">
    <text evidence="1 2">Belongs to the Rab GDI family.</text>
</comment>
<dbReference type="SUPFAM" id="SSF51905">
    <property type="entry name" value="FAD/NAD(P)-binding domain"/>
    <property type="match status" value="1"/>
</dbReference>
<reference evidence="4" key="1">
    <citation type="submission" date="2017-08" db="EMBL/GenBank/DDBJ databases">
        <authorList>
            <person name="Cuomo C."/>
            <person name="Billmyre B."/>
            <person name="Heitman J."/>
        </authorList>
    </citation>
    <scope>NUCLEOTIDE SEQUENCE</scope>
    <source>
        <strain evidence="4">CBS 12478</strain>
    </source>
</reference>